<feature type="transmembrane region" description="Helical" evidence="1">
    <location>
        <begin position="12"/>
        <end position="35"/>
    </location>
</feature>
<sequence>MLDFFQEAISPLNLPFTILLGLMILYWLVVIMGAADADWMPDLDLDADDGGGLLASFFQFLSLGDVPVTVVVSVMIFSAWCFSMLANHFLNPGGSIFIGTTLLFINMLLGLFATALFTRVMLRIFGPLHGEDTEDQQILYRVGTVITSRVDADFGQVEIETKGAPITVNARAVDDRIFTKGEKVLIFDEDEEKGIFFVDKYEA</sequence>
<name>A0A401G3W1_9BACT</name>
<dbReference type="RefSeq" id="WP_124330926.1">
    <property type="nucleotide sequence ID" value="NZ_BEXT01000001.1"/>
</dbReference>
<organism evidence="2 3">
    <name type="scientific">Desulfonema ishimotonii</name>
    <dbReference type="NCBI Taxonomy" id="45657"/>
    <lineage>
        <taxon>Bacteria</taxon>
        <taxon>Pseudomonadati</taxon>
        <taxon>Thermodesulfobacteriota</taxon>
        <taxon>Desulfobacteria</taxon>
        <taxon>Desulfobacterales</taxon>
        <taxon>Desulfococcaceae</taxon>
        <taxon>Desulfonema</taxon>
    </lineage>
</organism>
<proteinExistence type="predicted"/>
<dbReference type="Gene3D" id="2.40.50.140">
    <property type="entry name" value="Nucleic acid-binding proteins"/>
    <property type="match status" value="1"/>
</dbReference>
<dbReference type="InterPro" id="IPR012340">
    <property type="entry name" value="NA-bd_OB-fold"/>
</dbReference>
<gene>
    <name evidence="2" type="ORF">DENIS_4903</name>
</gene>
<dbReference type="AlphaFoldDB" id="A0A401G3W1"/>
<evidence type="ECO:0000313" key="3">
    <source>
        <dbReference type="Proteomes" id="UP000288096"/>
    </source>
</evidence>
<keyword evidence="1" id="KW-1133">Transmembrane helix</keyword>
<evidence type="ECO:0000256" key="1">
    <source>
        <dbReference type="SAM" id="Phobius"/>
    </source>
</evidence>
<dbReference type="Proteomes" id="UP000288096">
    <property type="component" value="Unassembled WGS sequence"/>
</dbReference>
<feature type="transmembrane region" description="Helical" evidence="1">
    <location>
        <begin position="94"/>
        <end position="117"/>
    </location>
</feature>
<feature type="transmembrane region" description="Helical" evidence="1">
    <location>
        <begin position="55"/>
        <end position="82"/>
    </location>
</feature>
<keyword evidence="1" id="KW-0472">Membrane</keyword>
<reference evidence="3" key="2">
    <citation type="submission" date="2019-01" db="EMBL/GenBank/DDBJ databases">
        <title>Genome sequence of Desulfonema ishimotonii strain Tokyo 01.</title>
        <authorList>
            <person name="Fukui M."/>
        </authorList>
    </citation>
    <scope>NUCLEOTIDE SEQUENCE [LARGE SCALE GENOMIC DNA]</scope>
    <source>
        <strain evidence="3">Tokyo 01</strain>
    </source>
</reference>
<keyword evidence="3" id="KW-1185">Reference proteome</keyword>
<protein>
    <submittedName>
        <fullName evidence="2">DUF1449 domain-containing protein</fullName>
    </submittedName>
</protein>
<accession>A0A401G3W1</accession>
<reference evidence="3" key="1">
    <citation type="submission" date="2017-11" db="EMBL/GenBank/DDBJ databases">
        <authorList>
            <person name="Watanabe M."/>
            <person name="Kojima H."/>
        </authorList>
    </citation>
    <scope>NUCLEOTIDE SEQUENCE [LARGE SCALE GENOMIC DNA]</scope>
    <source>
        <strain evidence="3">Tokyo 01</strain>
    </source>
</reference>
<keyword evidence="1" id="KW-0812">Transmembrane</keyword>
<comment type="caution">
    <text evidence="2">The sequence shown here is derived from an EMBL/GenBank/DDBJ whole genome shotgun (WGS) entry which is preliminary data.</text>
</comment>
<dbReference type="EMBL" id="BEXT01000001">
    <property type="protein sequence ID" value="GBC63904.1"/>
    <property type="molecule type" value="Genomic_DNA"/>
</dbReference>
<dbReference type="OrthoDB" id="8912654at2"/>
<evidence type="ECO:0000313" key="2">
    <source>
        <dbReference type="EMBL" id="GBC63904.1"/>
    </source>
</evidence>